<accession>A0ABP0C0C7</accession>
<sequence>MELLSGQIDVANGETAEQDAVRKLRDEYGNNSSRLVIVCIDGSNEGNLPDDDFETESKLAAEVTAIAVEELPMECRHSR</sequence>
<name>A0ABP0C0C7_9PEZI</name>
<evidence type="ECO:0000313" key="1">
    <source>
        <dbReference type="EMBL" id="CAK7224774.1"/>
    </source>
</evidence>
<dbReference type="EMBL" id="CAWUHD010000056">
    <property type="protein sequence ID" value="CAK7224774.1"/>
    <property type="molecule type" value="Genomic_DNA"/>
</dbReference>
<gene>
    <name evidence="1" type="ORF">SEUCBS140593_005683</name>
</gene>
<proteinExistence type="predicted"/>
<evidence type="ECO:0000313" key="2">
    <source>
        <dbReference type="Proteomes" id="UP001642482"/>
    </source>
</evidence>
<reference evidence="1 2" key="1">
    <citation type="submission" date="2024-01" db="EMBL/GenBank/DDBJ databases">
        <authorList>
            <person name="Allen C."/>
            <person name="Tagirdzhanova G."/>
        </authorList>
    </citation>
    <scope>NUCLEOTIDE SEQUENCE [LARGE SCALE GENOMIC DNA]</scope>
</reference>
<comment type="caution">
    <text evidence="1">The sequence shown here is derived from an EMBL/GenBank/DDBJ whole genome shotgun (WGS) entry which is preliminary data.</text>
</comment>
<evidence type="ECO:0008006" key="3">
    <source>
        <dbReference type="Google" id="ProtNLM"/>
    </source>
</evidence>
<keyword evidence="2" id="KW-1185">Reference proteome</keyword>
<dbReference type="Proteomes" id="UP001642482">
    <property type="component" value="Unassembled WGS sequence"/>
</dbReference>
<protein>
    <recommendedName>
        <fullName evidence="3">VWFA domain-containing protein</fullName>
    </recommendedName>
</protein>
<organism evidence="1 2">
    <name type="scientific">Sporothrix eucalyptigena</name>
    <dbReference type="NCBI Taxonomy" id="1812306"/>
    <lineage>
        <taxon>Eukaryota</taxon>
        <taxon>Fungi</taxon>
        <taxon>Dikarya</taxon>
        <taxon>Ascomycota</taxon>
        <taxon>Pezizomycotina</taxon>
        <taxon>Sordariomycetes</taxon>
        <taxon>Sordariomycetidae</taxon>
        <taxon>Ophiostomatales</taxon>
        <taxon>Ophiostomataceae</taxon>
        <taxon>Sporothrix</taxon>
    </lineage>
</organism>